<keyword evidence="3" id="KW-1003">Cell membrane</keyword>
<dbReference type="InterPro" id="IPR019305">
    <property type="entry name" value="Uncharacterised_Smp"/>
</dbReference>
<evidence type="ECO:0000256" key="2">
    <source>
        <dbReference type="ARBA" id="ARBA00005362"/>
    </source>
</evidence>
<dbReference type="RefSeq" id="WP_047879722.1">
    <property type="nucleotide sequence ID" value="NZ_LDOT01000022.1"/>
</dbReference>
<dbReference type="Proteomes" id="UP000036097">
    <property type="component" value="Unassembled WGS sequence"/>
</dbReference>
<dbReference type="OrthoDB" id="6213658at2"/>
<reference evidence="8 9" key="1">
    <citation type="submission" date="2015-05" db="EMBL/GenBank/DDBJ databases">
        <title>Photobacterium galathea sp. nov.</title>
        <authorList>
            <person name="Machado H."/>
            <person name="Gram L."/>
        </authorList>
    </citation>
    <scope>NUCLEOTIDE SEQUENCE [LARGE SCALE GENOMIC DNA]</scope>
    <source>
        <strain evidence="8 9">CGMCC 1.12159</strain>
    </source>
</reference>
<comment type="caution">
    <text evidence="8">The sequence shown here is derived from an EMBL/GenBank/DDBJ whole genome shotgun (WGS) entry which is preliminary data.</text>
</comment>
<gene>
    <name evidence="8" type="ORF">ABT56_15140</name>
</gene>
<evidence type="ECO:0000256" key="3">
    <source>
        <dbReference type="ARBA" id="ARBA00022475"/>
    </source>
</evidence>
<sequence>MKVKKSRFIKAWQLFVLFGCLAAVLTMLEYGADLTKRNYQALSDQTQQLSRMAVRLAAETAAPNIVEKNQEQLQQLVEQLTDEPLILDATLYELEGATIARSQNALPLEMITGLSTPLSIASQGRQQLVEPVMTEHQVVGFLRITLEHDKLLAATISRIDYVTNVIRAMIISALMIGFLLAFTFGRRKDIWHFPFLLTANTKD</sequence>
<dbReference type="STRING" id="1195763.ABT56_15140"/>
<keyword evidence="9" id="KW-1185">Reference proteome</keyword>
<comment type="subcellular location">
    <subcellularLocation>
        <location evidence="1">Cell membrane</location>
    </subcellularLocation>
</comment>
<organism evidence="8 9">
    <name type="scientific">Photobacterium aquae</name>
    <dbReference type="NCBI Taxonomy" id="1195763"/>
    <lineage>
        <taxon>Bacteria</taxon>
        <taxon>Pseudomonadati</taxon>
        <taxon>Pseudomonadota</taxon>
        <taxon>Gammaproteobacteria</taxon>
        <taxon>Vibrionales</taxon>
        <taxon>Vibrionaceae</taxon>
        <taxon>Photobacterium</taxon>
    </lineage>
</organism>
<dbReference type="GO" id="GO:0005886">
    <property type="term" value="C:plasma membrane"/>
    <property type="evidence" value="ECO:0007669"/>
    <property type="project" value="UniProtKB-SubCell"/>
</dbReference>
<keyword evidence="5 7" id="KW-1133">Transmembrane helix</keyword>
<protein>
    <submittedName>
        <fullName evidence="8">SerB-cotransposed membrane protein</fullName>
    </submittedName>
</protein>
<proteinExistence type="inferred from homology"/>
<dbReference type="Pfam" id="PF10144">
    <property type="entry name" value="SMP_2"/>
    <property type="match status" value="1"/>
</dbReference>
<dbReference type="PATRIC" id="fig|1195763.3.peg.3219"/>
<feature type="transmembrane region" description="Helical" evidence="7">
    <location>
        <begin position="165"/>
        <end position="184"/>
    </location>
</feature>
<accession>A0A0J1GXS6</accession>
<evidence type="ECO:0000256" key="6">
    <source>
        <dbReference type="ARBA" id="ARBA00023136"/>
    </source>
</evidence>
<keyword evidence="4 7" id="KW-0812">Transmembrane</keyword>
<comment type="similarity">
    <text evidence="2">Belongs to the Smp family.</text>
</comment>
<dbReference type="AlphaFoldDB" id="A0A0J1GXS6"/>
<name>A0A0J1GXS6_9GAMM</name>
<evidence type="ECO:0000313" key="8">
    <source>
        <dbReference type="EMBL" id="KLV04465.1"/>
    </source>
</evidence>
<evidence type="ECO:0000313" key="9">
    <source>
        <dbReference type="Proteomes" id="UP000036097"/>
    </source>
</evidence>
<keyword evidence="6 7" id="KW-0472">Membrane</keyword>
<evidence type="ECO:0000256" key="7">
    <source>
        <dbReference type="SAM" id="Phobius"/>
    </source>
</evidence>
<evidence type="ECO:0000256" key="5">
    <source>
        <dbReference type="ARBA" id="ARBA00022989"/>
    </source>
</evidence>
<evidence type="ECO:0000256" key="1">
    <source>
        <dbReference type="ARBA" id="ARBA00004236"/>
    </source>
</evidence>
<dbReference type="EMBL" id="LDOT01000022">
    <property type="protein sequence ID" value="KLV04465.1"/>
    <property type="molecule type" value="Genomic_DNA"/>
</dbReference>
<evidence type="ECO:0000256" key="4">
    <source>
        <dbReference type="ARBA" id="ARBA00022692"/>
    </source>
</evidence>